<feature type="domain" description="BPL/LPL catalytic" evidence="2">
    <location>
        <begin position="1"/>
        <end position="187"/>
    </location>
</feature>
<evidence type="ECO:0000313" key="3">
    <source>
        <dbReference type="EMBL" id="SUZ69765.1"/>
    </source>
</evidence>
<dbReference type="PANTHER" id="PTHR12835">
    <property type="entry name" value="BIOTIN PROTEIN LIGASE"/>
    <property type="match status" value="1"/>
</dbReference>
<dbReference type="InterPro" id="IPR045864">
    <property type="entry name" value="aa-tRNA-synth_II/BPL/LPL"/>
</dbReference>
<dbReference type="AlphaFoldDB" id="A0A381PRW8"/>
<dbReference type="InterPro" id="IPR004408">
    <property type="entry name" value="Biotin_CoA_COase_ligase"/>
</dbReference>
<dbReference type="PROSITE" id="PS51733">
    <property type="entry name" value="BPL_LPL_CATALYTIC"/>
    <property type="match status" value="1"/>
</dbReference>
<dbReference type="Pfam" id="PF03099">
    <property type="entry name" value="BPL_LplA_LipB"/>
    <property type="match status" value="1"/>
</dbReference>
<dbReference type="NCBIfam" id="TIGR00121">
    <property type="entry name" value="birA_ligase"/>
    <property type="match status" value="1"/>
</dbReference>
<proteinExistence type="predicted"/>
<dbReference type="PANTHER" id="PTHR12835:SF5">
    <property type="entry name" value="BIOTIN--PROTEIN LIGASE"/>
    <property type="match status" value="1"/>
</dbReference>
<evidence type="ECO:0000256" key="1">
    <source>
        <dbReference type="ARBA" id="ARBA00022598"/>
    </source>
</evidence>
<dbReference type="Gene3D" id="3.30.930.10">
    <property type="entry name" value="Bira Bifunctional Protein, Domain 2"/>
    <property type="match status" value="1"/>
</dbReference>
<dbReference type="EMBL" id="UINC01001072">
    <property type="protein sequence ID" value="SUZ69765.1"/>
    <property type="molecule type" value="Genomic_DNA"/>
</dbReference>
<reference evidence="3" key="1">
    <citation type="submission" date="2018-05" db="EMBL/GenBank/DDBJ databases">
        <authorList>
            <person name="Lanie J.A."/>
            <person name="Ng W.-L."/>
            <person name="Kazmierczak K.M."/>
            <person name="Andrzejewski T.M."/>
            <person name="Davidsen T.M."/>
            <person name="Wayne K.J."/>
            <person name="Tettelin H."/>
            <person name="Glass J.I."/>
            <person name="Rusch D."/>
            <person name="Podicherti R."/>
            <person name="Tsui H.-C.T."/>
            <person name="Winkler M.E."/>
        </authorList>
    </citation>
    <scope>NUCLEOTIDE SEQUENCE</scope>
</reference>
<sequence length="250" mass="28848">MSNNSAKTLFDNKTYVFMTECLSTNDYLLKLLKKKSYQEGTMVNTSYQKGGRGQRNNNWLSEKGKNLTFSFLLEPNIELSNQFLLHIITSISIFKTLLEINIKNISIKWPNDIYVNDKKIAGILIENLVYQKFIHKSVIGVGLNINQANFGILNATSTINETMKKHNLDQILQIFKSIFNKEYLKLNSNKIHEEFDFYKKNLIGYQIEKKYEYNSAVIKGKIIDVLSDGILVIQTKDSIIKLNFGDIRLV</sequence>
<dbReference type="SUPFAM" id="SSF55681">
    <property type="entry name" value="Class II aaRS and biotin synthetases"/>
    <property type="match status" value="1"/>
</dbReference>
<dbReference type="GO" id="GO:0004077">
    <property type="term" value="F:biotin--[biotin carboxyl-carrier protein] ligase activity"/>
    <property type="evidence" value="ECO:0007669"/>
    <property type="project" value="InterPro"/>
</dbReference>
<dbReference type="CDD" id="cd16442">
    <property type="entry name" value="BPL"/>
    <property type="match status" value="1"/>
</dbReference>
<keyword evidence="1" id="KW-0436">Ligase</keyword>
<name>A0A381PRW8_9ZZZZ</name>
<dbReference type="GO" id="GO:0005737">
    <property type="term" value="C:cytoplasm"/>
    <property type="evidence" value="ECO:0007669"/>
    <property type="project" value="TreeGrafter"/>
</dbReference>
<evidence type="ECO:0000259" key="2">
    <source>
        <dbReference type="PROSITE" id="PS51733"/>
    </source>
</evidence>
<accession>A0A381PRW8</accession>
<gene>
    <name evidence="3" type="ORF">METZ01_LOCUS22619</name>
</gene>
<organism evidence="3">
    <name type="scientific">marine metagenome</name>
    <dbReference type="NCBI Taxonomy" id="408172"/>
    <lineage>
        <taxon>unclassified sequences</taxon>
        <taxon>metagenomes</taxon>
        <taxon>ecological metagenomes</taxon>
    </lineage>
</organism>
<dbReference type="InterPro" id="IPR004143">
    <property type="entry name" value="BPL_LPL_catalytic"/>
</dbReference>
<protein>
    <recommendedName>
        <fullName evidence="2">BPL/LPL catalytic domain-containing protein</fullName>
    </recommendedName>
</protein>